<evidence type="ECO:0000256" key="1">
    <source>
        <dbReference type="ARBA" id="ARBA00003330"/>
    </source>
</evidence>
<accession>A0A963Z6C4</accession>
<dbReference type="GO" id="GO:0045454">
    <property type="term" value="P:cell redox homeostasis"/>
    <property type="evidence" value="ECO:0007669"/>
    <property type="project" value="TreeGrafter"/>
</dbReference>
<dbReference type="SUPFAM" id="SSF52833">
    <property type="entry name" value="Thioredoxin-like"/>
    <property type="match status" value="1"/>
</dbReference>
<keyword evidence="14" id="KW-1185">Reference proteome</keyword>
<dbReference type="InterPro" id="IPR013766">
    <property type="entry name" value="Thioredoxin_domain"/>
</dbReference>
<keyword evidence="4" id="KW-0049">Antioxidant</keyword>
<dbReference type="EC" id="1.11.1.24" evidence="2"/>
<dbReference type="PROSITE" id="PS51352">
    <property type="entry name" value="THIOREDOXIN_2"/>
    <property type="match status" value="1"/>
</dbReference>
<comment type="similarity">
    <text evidence="9">Belongs to the peroxiredoxin family. BCP/PrxQ subfamily.</text>
</comment>
<dbReference type="GO" id="GO:0008379">
    <property type="term" value="F:thioredoxin peroxidase activity"/>
    <property type="evidence" value="ECO:0007669"/>
    <property type="project" value="TreeGrafter"/>
</dbReference>
<organism evidence="13 14">
    <name type="scientific">Acidisoma cellulosilyticum</name>
    <dbReference type="NCBI Taxonomy" id="2802395"/>
    <lineage>
        <taxon>Bacteria</taxon>
        <taxon>Pseudomonadati</taxon>
        <taxon>Pseudomonadota</taxon>
        <taxon>Alphaproteobacteria</taxon>
        <taxon>Acetobacterales</taxon>
        <taxon>Acidocellaceae</taxon>
        <taxon>Acidisoma</taxon>
    </lineage>
</organism>
<protein>
    <recommendedName>
        <fullName evidence="2">thioredoxin-dependent peroxiredoxin</fullName>
        <ecNumber evidence="2">1.11.1.24</ecNumber>
    </recommendedName>
    <alternativeName>
        <fullName evidence="8">Thioredoxin peroxidase</fullName>
    </alternativeName>
    <alternativeName>
        <fullName evidence="10">Thioredoxin-dependent peroxiredoxin Bcp</fullName>
    </alternativeName>
</protein>
<dbReference type="InterPro" id="IPR036249">
    <property type="entry name" value="Thioredoxin-like_sf"/>
</dbReference>
<evidence type="ECO:0000256" key="9">
    <source>
        <dbReference type="ARBA" id="ARBA00038489"/>
    </source>
</evidence>
<dbReference type="PANTHER" id="PTHR42801:SF4">
    <property type="entry name" value="AHPC_TSA FAMILY PROTEIN"/>
    <property type="match status" value="1"/>
</dbReference>
<evidence type="ECO:0000313" key="14">
    <source>
        <dbReference type="Proteomes" id="UP000721844"/>
    </source>
</evidence>
<evidence type="ECO:0000256" key="2">
    <source>
        <dbReference type="ARBA" id="ARBA00013017"/>
    </source>
</evidence>
<evidence type="ECO:0000313" key="13">
    <source>
        <dbReference type="EMBL" id="MCB8883316.1"/>
    </source>
</evidence>
<keyword evidence="7" id="KW-0676">Redox-active center</keyword>
<dbReference type="EMBL" id="JAESVA010000012">
    <property type="protein sequence ID" value="MCB8883316.1"/>
    <property type="molecule type" value="Genomic_DNA"/>
</dbReference>
<evidence type="ECO:0000256" key="3">
    <source>
        <dbReference type="ARBA" id="ARBA00022559"/>
    </source>
</evidence>
<comment type="catalytic activity">
    <reaction evidence="11">
        <text>a hydroperoxide + [thioredoxin]-dithiol = an alcohol + [thioredoxin]-disulfide + H2O</text>
        <dbReference type="Rhea" id="RHEA:62620"/>
        <dbReference type="Rhea" id="RHEA-COMP:10698"/>
        <dbReference type="Rhea" id="RHEA-COMP:10700"/>
        <dbReference type="ChEBI" id="CHEBI:15377"/>
        <dbReference type="ChEBI" id="CHEBI:29950"/>
        <dbReference type="ChEBI" id="CHEBI:30879"/>
        <dbReference type="ChEBI" id="CHEBI:35924"/>
        <dbReference type="ChEBI" id="CHEBI:50058"/>
        <dbReference type="EC" id="1.11.1.24"/>
    </reaction>
</comment>
<evidence type="ECO:0000256" key="11">
    <source>
        <dbReference type="ARBA" id="ARBA00049091"/>
    </source>
</evidence>
<keyword evidence="3" id="KW-0575">Peroxidase</keyword>
<proteinExistence type="inferred from homology"/>
<dbReference type="GO" id="GO:0005737">
    <property type="term" value="C:cytoplasm"/>
    <property type="evidence" value="ECO:0007669"/>
    <property type="project" value="TreeGrafter"/>
</dbReference>
<evidence type="ECO:0000256" key="7">
    <source>
        <dbReference type="ARBA" id="ARBA00023284"/>
    </source>
</evidence>
<evidence type="ECO:0000259" key="12">
    <source>
        <dbReference type="PROSITE" id="PS51352"/>
    </source>
</evidence>
<evidence type="ECO:0000256" key="8">
    <source>
        <dbReference type="ARBA" id="ARBA00032824"/>
    </source>
</evidence>
<keyword evidence="6" id="KW-1015">Disulfide bond</keyword>
<dbReference type="Gene3D" id="3.40.30.10">
    <property type="entry name" value="Glutaredoxin"/>
    <property type="match status" value="1"/>
</dbReference>
<dbReference type="PANTHER" id="PTHR42801">
    <property type="entry name" value="THIOREDOXIN-DEPENDENT PEROXIDE REDUCTASE"/>
    <property type="match status" value="1"/>
</dbReference>
<dbReference type="InterPro" id="IPR000866">
    <property type="entry name" value="AhpC/TSA"/>
</dbReference>
<evidence type="ECO:0000256" key="10">
    <source>
        <dbReference type="ARBA" id="ARBA00042639"/>
    </source>
</evidence>
<gene>
    <name evidence="13" type="ORF">ACELLULO517_23910</name>
</gene>
<evidence type="ECO:0000256" key="4">
    <source>
        <dbReference type="ARBA" id="ARBA00022862"/>
    </source>
</evidence>
<comment type="caution">
    <text evidence="13">The sequence shown here is derived from an EMBL/GenBank/DDBJ whole genome shotgun (WGS) entry which is preliminary data.</text>
</comment>
<dbReference type="RefSeq" id="WP_227309970.1">
    <property type="nucleotide sequence ID" value="NZ_JAESVA010000012.1"/>
</dbReference>
<dbReference type="Pfam" id="PF00578">
    <property type="entry name" value="AhpC-TSA"/>
    <property type="match status" value="1"/>
</dbReference>
<evidence type="ECO:0000256" key="6">
    <source>
        <dbReference type="ARBA" id="ARBA00023157"/>
    </source>
</evidence>
<name>A0A963Z6C4_9PROT</name>
<dbReference type="GO" id="GO:0034599">
    <property type="term" value="P:cellular response to oxidative stress"/>
    <property type="evidence" value="ECO:0007669"/>
    <property type="project" value="TreeGrafter"/>
</dbReference>
<dbReference type="Proteomes" id="UP000721844">
    <property type="component" value="Unassembled WGS sequence"/>
</dbReference>
<feature type="domain" description="Thioredoxin" evidence="12">
    <location>
        <begin position="5"/>
        <end position="160"/>
    </location>
</feature>
<dbReference type="AlphaFoldDB" id="A0A963Z6C4"/>
<sequence length="163" mass="17691">MSQHLQNGQTFPRLDIPAVGGGVLHLPEDFAGSYAVLLIYRGHWCPFCNEQMAAFVDAFDTLSQQGIKLAAFSVDDEASTQEFIAKHHIRFPMGHSADIDAVVDATGAYVTSFPTRGRFLETTGFVIAPDGSIVNAVYSSRAIGRLVPSDVIRLVAFMRSLAT</sequence>
<comment type="function">
    <text evidence="1">Thiol-specific peroxidase that catalyzes the reduction of hydrogen peroxide and organic hydroperoxides to water and alcohols, respectively. Plays a role in cell protection against oxidative stress by detoxifying peroxides and as sensor of hydrogen peroxide-mediated signaling events.</text>
</comment>
<dbReference type="InterPro" id="IPR050924">
    <property type="entry name" value="Peroxiredoxin_BCP/PrxQ"/>
</dbReference>
<keyword evidence="5" id="KW-0560">Oxidoreductase</keyword>
<evidence type="ECO:0000256" key="5">
    <source>
        <dbReference type="ARBA" id="ARBA00023002"/>
    </source>
</evidence>
<reference evidence="13 14" key="1">
    <citation type="journal article" date="2021" name="Microorganisms">
        <title>Acidisoma silvae sp. nov. and Acidisomacellulosilytica sp. nov., Two Acidophilic Bacteria Isolated from Decaying Wood, Hydrolyzing Cellulose and Producing Poly-3-hydroxybutyrate.</title>
        <authorList>
            <person name="Mieszkin S."/>
            <person name="Pouder E."/>
            <person name="Uroz S."/>
            <person name="Simon-Colin C."/>
            <person name="Alain K."/>
        </authorList>
    </citation>
    <scope>NUCLEOTIDE SEQUENCE [LARGE SCALE GENOMIC DNA]</scope>
    <source>
        <strain evidence="13 14">HW T5.17</strain>
    </source>
</reference>